<evidence type="ECO:0000313" key="2">
    <source>
        <dbReference type="Proteomes" id="UP000714275"/>
    </source>
</evidence>
<proteinExistence type="predicted"/>
<dbReference type="OrthoDB" id="4161428at2759"/>
<gene>
    <name evidence="1" type="ORF">EV702DRAFT_1053795</name>
</gene>
<feature type="non-terminal residue" evidence="1">
    <location>
        <position position="1"/>
    </location>
</feature>
<dbReference type="EMBL" id="JABBWD010000731">
    <property type="protein sequence ID" value="KAG1758483.1"/>
    <property type="molecule type" value="Genomic_DNA"/>
</dbReference>
<reference evidence="1" key="1">
    <citation type="journal article" date="2020" name="New Phytol.">
        <title>Comparative genomics reveals dynamic genome evolution in host specialist ectomycorrhizal fungi.</title>
        <authorList>
            <person name="Lofgren L.A."/>
            <person name="Nguyen N.H."/>
            <person name="Vilgalys R."/>
            <person name="Ruytinx J."/>
            <person name="Liao H.L."/>
            <person name="Branco S."/>
            <person name="Kuo A."/>
            <person name="LaButti K."/>
            <person name="Lipzen A."/>
            <person name="Andreopoulos W."/>
            <person name="Pangilinan J."/>
            <person name="Riley R."/>
            <person name="Hundley H."/>
            <person name="Na H."/>
            <person name="Barry K."/>
            <person name="Grigoriev I.V."/>
            <person name="Stajich J.E."/>
            <person name="Kennedy P.G."/>
        </authorList>
    </citation>
    <scope>NUCLEOTIDE SEQUENCE</scope>
    <source>
        <strain evidence="1">DOB743</strain>
    </source>
</reference>
<evidence type="ECO:0000313" key="1">
    <source>
        <dbReference type="EMBL" id="KAG1758483.1"/>
    </source>
</evidence>
<protein>
    <submittedName>
        <fullName evidence="1">Uncharacterized protein</fullName>
    </submittedName>
</protein>
<dbReference type="Proteomes" id="UP000714275">
    <property type="component" value="Unassembled WGS sequence"/>
</dbReference>
<keyword evidence="2" id="KW-1185">Reference proteome</keyword>
<name>A0A9P6ZFH0_9AGAM</name>
<accession>A0A9P6ZFH0</accession>
<sequence length="162" mass="18010">IQPSGQLHSVYTPIPSFTRGGHFYSYETLPSTELSRWLDCCEGLLLTNQAHEHTEETLWRMTAVIPRLPPNEVPHRIPLLALCHMVLSAEKYVAQGTRSTILKKNAPKAIQSTSKDRAIAIVQKILGHMDIAARDLPGILEIAKDSDVIVDLGNCLSEFQNV</sequence>
<organism evidence="1 2">
    <name type="scientific">Suillus placidus</name>
    <dbReference type="NCBI Taxonomy" id="48579"/>
    <lineage>
        <taxon>Eukaryota</taxon>
        <taxon>Fungi</taxon>
        <taxon>Dikarya</taxon>
        <taxon>Basidiomycota</taxon>
        <taxon>Agaricomycotina</taxon>
        <taxon>Agaricomycetes</taxon>
        <taxon>Agaricomycetidae</taxon>
        <taxon>Boletales</taxon>
        <taxon>Suillineae</taxon>
        <taxon>Suillaceae</taxon>
        <taxon>Suillus</taxon>
    </lineage>
</organism>
<comment type="caution">
    <text evidence="1">The sequence shown here is derived from an EMBL/GenBank/DDBJ whole genome shotgun (WGS) entry which is preliminary data.</text>
</comment>
<dbReference type="AlphaFoldDB" id="A0A9P6ZFH0"/>